<dbReference type="AlphaFoldDB" id="A0A9Q0J6L2"/>
<name>A0A9Q0J6L2_9ROSI</name>
<protein>
    <recommendedName>
        <fullName evidence="3">Reverse transcriptase zinc-binding domain-containing protein</fullName>
    </recommendedName>
</protein>
<dbReference type="Proteomes" id="UP001141552">
    <property type="component" value="Unassembled WGS sequence"/>
</dbReference>
<evidence type="ECO:0000313" key="2">
    <source>
        <dbReference type="Proteomes" id="UP001141552"/>
    </source>
</evidence>
<accession>A0A9Q0J6L2</accession>
<gene>
    <name evidence="1" type="ORF">Tsubulata_018244</name>
</gene>
<keyword evidence="2" id="KW-1185">Reference proteome</keyword>
<dbReference type="OrthoDB" id="1684493at2759"/>
<organism evidence="1 2">
    <name type="scientific">Turnera subulata</name>
    <dbReference type="NCBI Taxonomy" id="218843"/>
    <lineage>
        <taxon>Eukaryota</taxon>
        <taxon>Viridiplantae</taxon>
        <taxon>Streptophyta</taxon>
        <taxon>Embryophyta</taxon>
        <taxon>Tracheophyta</taxon>
        <taxon>Spermatophyta</taxon>
        <taxon>Magnoliopsida</taxon>
        <taxon>eudicotyledons</taxon>
        <taxon>Gunneridae</taxon>
        <taxon>Pentapetalae</taxon>
        <taxon>rosids</taxon>
        <taxon>fabids</taxon>
        <taxon>Malpighiales</taxon>
        <taxon>Passifloraceae</taxon>
        <taxon>Turnera</taxon>
    </lineage>
</organism>
<proteinExistence type="predicted"/>
<reference evidence="1" key="1">
    <citation type="submission" date="2022-02" db="EMBL/GenBank/DDBJ databases">
        <authorList>
            <person name="Henning P.M."/>
            <person name="McCubbin A.G."/>
            <person name="Shore J.S."/>
        </authorList>
    </citation>
    <scope>NUCLEOTIDE SEQUENCE</scope>
    <source>
        <strain evidence="1">F60SS</strain>
        <tissue evidence="1">Leaves</tissue>
    </source>
</reference>
<evidence type="ECO:0000313" key="1">
    <source>
        <dbReference type="EMBL" id="KAJ4830308.1"/>
    </source>
</evidence>
<reference evidence="1" key="2">
    <citation type="journal article" date="2023" name="Plants (Basel)">
        <title>Annotation of the Turnera subulata (Passifloraceae) Draft Genome Reveals the S-Locus Evolved after the Divergence of Turneroideae from Passifloroideae in a Stepwise Manner.</title>
        <authorList>
            <person name="Henning P.M."/>
            <person name="Roalson E.H."/>
            <person name="Mir W."/>
            <person name="McCubbin A.G."/>
            <person name="Shore J.S."/>
        </authorList>
    </citation>
    <scope>NUCLEOTIDE SEQUENCE</scope>
    <source>
        <strain evidence="1">F60SS</strain>
    </source>
</reference>
<sequence>MFTWANSLMASIIDRAMAQSEWSVSLPKLFLSTGWRKYSDHWPLVLRQEKVDWGFKPTRFLSCWWSFPNFKEILHDMWALVELQIPGRFRLLKKLSRLKLELGHWNKTSFGYIDNDIVALQADIDHLDLQFEQFDLSMAEKECLAECRSKLFQREKQREALWLQKSRVTWCRLGDRNTRISFWHDHWSSVGCLKDVYPRLFRVSSFQLASLHELLHQLLVRVSFSSEASDCWRWSVDPIGAYTVKSAYSTLRPSSPTSLCPWPWLSVAPPKRLVRWWGMTWVVPGSLEAWLPQWLLLAGSSSCQEVWMLLGYSMLWSLWLARNALVFDSKQLFRDVFFDLVLTLVFWWFKGSHPLFPYSADSVLAWPEPFKGWLGKLIRVQYG</sequence>
<dbReference type="PANTHER" id="PTHR36617">
    <property type="entry name" value="PROTEIN, PUTATIVE-RELATED"/>
    <property type="match status" value="1"/>
</dbReference>
<dbReference type="PANTHER" id="PTHR36617:SF15">
    <property type="entry name" value="REVERSE TRANSCRIPTASE ZINC-BINDING DOMAIN-CONTAINING PROTEIN"/>
    <property type="match status" value="1"/>
</dbReference>
<evidence type="ECO:0008006" key="3">
    <source>
        <dbReference type="Google" id="ProtNLM"/>
    </source>
</evidence>
<dbReference type="EMBL" id="JAKUCV010005674">
    <property type="protein sequence ID" value="KAJ4830308.1"/>
    <property type="molecule type" value="Genomic_DNA"/>
</dbReference>
<comment type="caution">
    <text evidence="1">The sequence shown here is derived from an EMBL/GenBank/DDBJ whole genome shotgun (WGS) entry which is preliminary data.</text>
</comment>